<evidence type="ECO:0000313" key="1">
    <source>
        <dbReference type="EMBL" id="KAJ1089961.1"/>
    </source>
</evidence>
<dbReference type="EMBL" id="JANPWB010000015">
    <property type="protein sequence ID" value="KAJ1089961.1"/>
    <property type="molecule type" value="Genomic_DNA"/>
</dbReference>
<name>A0AAV7LE98_PLEWA</name>
<reference evidence="1" key="1">
    <citation type="journal article" date="2022" name="bioRxiv">
        <title>Sequencing and chromosome-scale assembly of the giantPleurodeles waltlgenome.</title>
        <authorList>
            <person name="Brown T."/>
            <person name="Elewa A."/>
            <person name="Iarovenko S."/>
            <person name="Subramanian E."/>
            <person name="Araus A.J."/>
            <person name="Petzold A."/>
            <person name="Susuki M."/>
            <person name="Suzuki K.-i.T."/>
            <person name="Hayashi T."/>
            <person name="Toyoda A."/>
            <person name="Oliveira C."/>
            <person name="Osipova E."/>
            <person name="Leigh N.D."/>
            <person name="Simon A."/>
            <person name="Yun M.H."/>
        </authorList>
    </citation>
    <scope>NUCLEOTIDE SEQUENCE</scope>
    <source>
        <strain evidence="1">20211129_DDA</strain>
        <tissue evidence="1">Liver</tissue>
    </source>
</reference>
<proteinExistence type="predicted"/>
<dbReference type="AlphaFoldDB" id="A0AAV7LE98"/>
<keyword evidence="2" id="KW-1185">Reference proteome</keyword>
<accession>A0AAV7LE98</accession>
<dbReference type="Proteomes" id="UP001066276">
    <property type="component" value="Chromosome 11"/>
</dbReference>
<comment type="caution">
    <text evidence="1">The sequence shown here is derived from an EMBL/GenBank/DDBJ whole genome shotgun (WGS) entry which is preliminary data.</text>
</comment>
<sequence length="106" mass="11989">MLVSSFSRKEWKSLRKNMAQMLGGLHGALEPQKKEIKRQTHEGARVVAEVMTQRQQQPGACATDQEEVTSSWDRLQKFGFRTSSFHAANTVLRVMYGGSAYFRPVA</sequence>
<protein>
    <submittedName>
        <fullName evidence="1">Uncharacterized protein</fullName>
    </submittedName>
</protein>
<organism evidence="1 2">
    <name type="scientific">Pleurodeles waltl</name>
    <name type="common">Iberian ribbed newt</name>
    <dbReference type="NCBI Taxonomy" id="8319"/>
    <lineage>
        <taxon>Eukaryota</taxon>
        <taxon>Metazoa</taxon>
        <taxon>Chordata</taxon>
        <taxon>Craniata</taxon>
        <taxon>Vertebrata</taxon>
        <taxon>Euteleostomi</taxon>
        <taxon>Amphibia</taxon>
        <taxon>Batrachia</taxon>
        <taxon>Caudata</taxon>
        <taxon>Salamandroidea</taxon>
        <taxon>Salamandridae</taxon>
        <taxon>Pleurodelinae</taxon>
        <taxon>Pleurodeles</taxon>
    </lineage>
</organism>
<gene>
    <name evidence="1" type="ORF">NDU88_003101</name>
</gene>
<evidence type="ECO:0000313" key="2">
    <source>
        <dbReference type="Proteomes" id="UP001066276"/>
    </source>
</evidence>